<sequence length="51" mass="5558">MRHLFLLPPVPPDLPLPTLVNPLAMMRLLVTEMATSAIALVVPSRGLHFVA</sequence>
<comment type="caution">
    <text evidence="1">The sequence shown here is derived from an EMBL/GenBank/DDBJ whole genome shotgun (WGS) entry which is preliminary data.</text>
</comment>
<reference evidence="1" key="1">
    <citation type="submission" date="2022-08" db="EMBL/GenBank/DDBJ databases">
        <title>Chelativorans sichuanense sp. nov., a paraffin oil-degrading bacterium isolated from a mixture of oil-based drill cuttings and paddy soil.</title>
        <authorList>
            <person name="Yu J."/>
            <person name="Liu H."/>
            <person name="Chen Q."/>
        </authorList>
    </citation>
    <scope>NUCLEOTIDE SEQUENCE</scope>
    <source>
        <strain evidence="1">SCAU 2101</strain>
    </source>
</reference>
<accession>A0A9X2XCT4</accession>
<organism evidence="1 2">
    <name type="scientific">Chelativorans petroleitrophicus</name>
    <dbReference type="NCBI Taxonomy" id="2975484"/>
    <lineage>
        <taxon>Bacteria</taxon>
        <taxon>Pseudomonadati</taxon>
        <taxon>Pseudomonadota</taxon>
        <taxon>Alphaproteobacteria</taxon>
        <taxon>Hyphomicrobiales</taxon>
        <taxon>Phyllobacteriaceae</taxon>
        <taxon>Chelativorans</taxon>
    </lineage>
</organism>
<keyword evidence="2" id="KW-1185">Reference proteome</keyword>
<dbReference type="Proteomes" id="UP001149009">
    <property type="component" value="Unassembled WGS sequence"/>
</dbReference>
<dbReference type="EMBL" id="JAODNV010000047">
    <property type="protein sequence ID" value="MCT8992327.1"/>
    <property type="molecule type" value="Genomic_DNA"/>
</dbReference>
<name>A0A9X2XCT4_9HYPH</name>
<evidence type="ECO:0000313" key="1">
    <source>
        <dbReference type="EMBL" id="MCT8992327.1"/>
    </source>
</evidence>
<proteinExistence type="predicted"/>
<gene>
    <name evidence="1" type="ORF">NYR54_19005</name>
</gene>
<dbReference type="AlphaFoldDB" id="A0A9X2XCT4"/>
<protein>
    <submittedName>
        <fullName evidence="1">Uncharacterized protein</fullName>
    </submittedName>
</protein>
<dbReference type="RefSeq" id="WP_261517270.1">
    <property type="nucleotide sequence ID" value="NZ_JAODNV010000047.1"/>
</dbReference>
<evidence type="ECO:0000313" key="2">
    <source>
        <dbReference type="Proteomes" id="UP001149009"/>
    </source>
</evidence>